<gene>
    <name evidence="10" type="ORF">FY536_00790</name>
</gene>
<keyword evidence="2" id="KW-0813">Transport</keyword>
<dbReference type="Proteomes" id="UP000516446">
    <property type="component" value="Chromosome"/>
</dbReference>
<feature type="domain" description="Na+/H+ antiporter NhaC-like C-terminal" evidence="9">
    <location>
        <begin position="160"/>
        <end position="445"/>
    </location>
</feature>
<dbReference type="PANTHER" id="PTHR33451">
    <property type="entry name" value="MALATE-2H(+)/NA(+)-LACTATE ANTIPORTER"/>
    <property type="match status" value="1"/>
</dbReference>
<dbReference type="GO" id="GO:0005886">
    <property type="term" value="C:plasma membrane"/>
    <property type="evidence" value="ECO:0007669"/>
    <property type="project" value="UniProtKB-SubCell"/>
</dbReference>
<comment type="similarity">
    <text evidence="8">Belongs to the NhaC Na(+)/H(+) (TC 2.A.35) antiporter family.</text>
</comment>
<evidence type="ECO:0000256" key="4">
    <source>
        <dbReference type="ARBA" id="ARBA00022475"/>
    </source>
</evidence>
<dbReference type="GO" id="GO:0015297">
    <property type="term" value="F:antiporter activity"/>
    <property type="evidence" value="ECO:0007669"/>
    <property type="project" value="UniProtKB-KW"/>
</dbReference>
<sequence length="455" mass="48279">MNENTNKVSFKLALSIVLGLILIFSTGIIGLNLPAFMPLIVSLVLLTIILRFKKVSWSEMQDNILAGIRTGLAPLFLFLLIGMLIALWMGTGVIPSMLWLGFESANSTWFLPSTLLVTALVGSMIGSAFTTIGTVGVALMGVGVTLGFNPALVAGAILSGAIFGDKSSPLSDSTNLAASIAETDLFAHIKNLMWTTLPALLGSLIIFIILGLGHHGGSTSRLATLSQLITPTWWSIIPLVLLVGMAILKVPAIPTLLLNIGLTGTVYLFNHSPQALSQILMDGFKTTSTNPNLVNLLNRGGMMSMMPTVIVIMLALSLGGILTEQRILQTVMAPLSQKINSASGVLTGVIFTGIAANFLIGEQYLSTILPGQLWKPAFDRIKLSRLALGRALEDSGTVMNYLVPWGVAGSFAAQTLGVPVADFAPFVFFAILSPVFSLLSAWTGIGIKKENQDVK</sequence>
<evidence type="ECO:0000313" key="11">
    <source>
        <dbReference type="Proteomes" id="UP000516446"/>
    </source>
</evidence>
<dbReference type="EMBL" id="CP043431">
    <property type="protein sequence ID" value="QNT63897.1"/>
    <property type="molecule type" value="Genomic_DNA"/>
</dbReference>
<evidence type="ECO:0000313" key="10">
    <source>
        <dbReference type="EMBL" id="QNT63897.1"/>
    </source>
</evidence>
<evidence type="ECO:0000259" key="9">
    <source>
        <dbReference type="Pfam" id="PF03553"/>
    </source>
</evidence>
<accession>A0A7H1MKB1</accession>
<proteinExistence type="inferred from homology"/>
<protein>
    <submittedName>
        <fullName evidence="10">Sodium:proton antiporter</fullName>
    </submittedName>
</protein>
<evidence type="ECO:0000256" key="7">
    <source>
        <dbReference type="ARBA" id="ARBA00023136"/>
    </source>
</evidence>
<reference evidence="10 11" key="1">
    <citation type="submission" date="2019-08" db="EMBL/GenBank/DDBJ databases">
        <authorList>
            <person name="Chang H.C."/>
            <person name="Mun S.Y."/>
        </authorList>
    </citation>
    <scope>NUCLEOTIDE SEQUENCE [LARGE SCALE GENOMIC DNA]</scope>
    <source>
        <strain evidence="10 11">SK</strain>
    </source>
</reference>
<comment type="subcellular location">
    <subcellularLocation>
        <location evidence="1">Cell membrane</location>
        <topology evidence="1">Multi-pass membrane protein</topology>
    </subcellularLocation>
</comment>
<dbReference type="PANTHER" id="PTHR33451:SF6">
    <property type="entry name" value="NA(+)_H(+) ANTIPORTER NHAC"/>
    <property type="match status" value="1"/>
</dbReference>
<keyword evidence="3" id="KW-0050">Antiport</keyword>
<keyword evidence="7" id="KW-0472">Membrane</keyword>
<evidence type="ECO:0000256" key="6">
    <source>
        <dbReference type="ARBA" id="ARBA00022989"/>
    </source>
</evidence>
<evidence type="ECO:0000256" key="8">
    <source>
        <dbReference type="ARBA" id="ARBA00038435"/>
    </source>
</evidence>
<keyword evidence="5" id="KW-0812">Transmembrane</keyword>
<dbReference type="InterPro" id="IPR052180">
    <property type="entry name" value="NhaC_Na-H+_Antiporter"/>
</dbReference>
<dbReference type="RefSeq" id="WP_038241089.1">
    <property type="nucleotide sequence ID" value="NZ_CP026847.1"/>
</dbReference>
<dbReference type="InterPro" id="IPR018461">
    <property type="entry name" value="Na/H_Antiport_NhaC-like_C"/>
</dbReference>
<evidence type="ECO:0000256" key="1">
    <source>
        <dbReference type="ARBA" id="ARBA00004651"/>
    </source>
</evidence>
<dbReference type="Pfam" id="PF03553">
    <property type="entry name" value="Na_H_antiporter"/>
    <property type="match status" value="1"/>
</dbReference>
<evidence type="ECO:0000256" key="5">
    <source>
        <dbReference type="ARBA" id="ARBA00022692"/>
    </source>
</evidence>
<evidence type="ECO:0000256" key="3">
    <source>
        <dbReference type="ARBA" id="ARBA00022449"/>
    </source>
</evidence>
<keyword evidence="6" id="KW-1133">Transmembrane helix</keyword>
<keyword evidence="11" id="KW-1185">Reference proteome</keyword>
<organism evidence="10 11">
    <name type="scientific">Weissella koreensis</name>
    <dbReference type="NCBI Taxonomy" id="165096"/>
    <lineage>
        <taxon>Bacteria</taxon>
        <taxon>Bacillati</taxon>
        <taxon>Bacillota</taxon>
        <taxon>Bacilli</taxon>
        <taxon>Lactobacillales</taxon>
        <taxon>Lactobacillaceae</taxon>
        <taxon>Weissella</taxon>
    </lineage>
</organism>
<keyword evidence="4" id="KW-1003">Cell membrane</keyword>
<dbReference type="AlphaFoldDB" id="A0A7H1MKB1"/>
<name>A0A7H1MKB1_9LACO</name>
<evidence type="ECO:0000256" key="2">
    <source>
        <dbReference type="ARBA" id="ARBA00022448"/>
    </source>
</evidence>